<dbReference type="EMBL" id="JADFAR010000004">
    <property type="protein sequence ID" value="MBE5728274.1"/>
    <property type="molecule type" value="Genomic_DNA"/>
</dbReference>
<evidence type="ECO:0000259" key="1">
    <source>
        <dbReference type="Pfam" id="PF02579"/>
    </source>
</evidence>
<reference evidence="2 3" key="1">
    <citation type="submission" date="2020-09" db="EMBL/GenBank/DDBJ databases">
        <title>Genomic characterization of a novel Parvarchaeota family in acid mine drainage sediments.</title>
        <authorList>
            <person name="Luo Z.-H."/>
        </authorList>
    </citation>
    <scope>NUCLEOTIDE SEQUENCE [LARGE SCALE GENOMIC DNA]</scope>
    <source>
        <strain evidence="2">MAS1_bins.189</strain>
    </source>
</reference>
<gene>
    <name evidence="2" type="ORF">IHE51_00205</name>
</gene>
<accession>A0A8T3UZL9</accession>
<feature type="domain" description="Dinitrogenase iron-molybdenum cofactor biosynthesis" evidence="1">
    <location>
        <begin position="9"/>
        <end position="98"/>
    </location>
</feature>
<dbReference type="InterPro" id="IPR003731">
    <property type="entry name" value="Di-Nase_FeMo-co_biosynth"/>
</dbReference>
<sequence length="102" mass="11384">MIIAIPTDDGKTVSEHFGHAKYFLLVDTNVDGVKKLNENPHEKEENEAAGHGKLLKMLVENKVAEVICSRLNPRMEKNLNSLKIIVKKVEEGSSIENVFGKN</sequence>
<comment type="caution">
    <text evidence="2">The sequence shown here is derived from an EMBL/GenBank/DDBJ whole genome shotgun (WGS) entry which is preliminary data.</text>
</comment>
<proteinExistence type="predicted"/>
<dbReference type="PANTHER" id="PTHR33937">
    <property type="entry name" value="IRON-MOLYBDENUM PROTEIN-RELATED-RELATED"/>
    <property type="match status" value="1"/>
</dbReference>
<name>A0A8T3UZL9_9ARCH</name>
<dbReference type="Gene3D" id="3.30.420.130">
    <property type="entry name" value="Dinitrogenase iron-molybdenum cofactor biosynthesis domain"/>
    <property type="match status" value="1"/>
</dbReference>
<dbReference type="PANTHER" id="PTHR33937:SF2">
    <property type="entry name" value="DINITROGENASE IRON-MOLYBDENUM COFACTOR BIOSYNTHESIS DOMAIN-CONTAINING PROTEIN"/>
    <property type="match status" value="1"/>
</dbReference>
<dbReference type="InterPro" id="IPR051840">
    <property type="entry name" value="NifX/NifY_domain"/>
</dbReference>
<dbReference type="SUPFAM" id="SSF53146">
    <property type="entry name" value="Nitrogenase accessory factor-like"/>
    <property type="match status" value="1"/>
</dbReference>
<dbReference type="Pfam" id="PF02579">
    <property type="entry name" value="Nitro_FeMo-Co"/>
    <property type="match status" value="1"/>
</dbReference>
<evidence type="ECO:0000313" key="3">
    <source>
        <dbReference type="Proteomes" id="UP000718571"/>
    </source>
</evidence>
<protein>
    <recommendedName>
        <fullName evidence="1">Dinitrogenase iron-molybdenum cofactor biosynthesis domain-containing protein</fullName>
    </recommendedName>
</protein>
<dbReference type="InterPro" id="IPR036105">
    <property type="entry name" value="DiNase_FeMo-co_biosyn_sf"/>
</dbReference>
<dbReference type="AlphaFoldDB" id="A0A8T3UZL9"/>
<dbReference type="CDD" id="cd00562">
    <property type="entry name" value="NifX_NifB"/>
    <property type="match status" value="1"/>
</dbReference>
<evidence type="ECO:0000313" key="2">
    <source>
        <dbReference type="EMBL" id="MBE5728274.1"/>
    </source>
</evidence>
<organism evidence="2 3">
    <name type="scientific">Candidatus Acidifodinimicrobium mancum</name>
    <dbReference type="NCBI Taxonomy" id="2898728"/>
    <lineage>
        <taxon>Archaea</taxon>
        <taxon>Candidatus Parvarchaeota</taxon>
        <taxon>Candidatus Acidifodinimicrobiaceae</taxon>
        <taxon>Candidatus Acidifodinimicrobium</taxon>
    </lineage>
</organism>
<dbReference type="Proteomes" id="UP000718571">
    <property type="component" value="Unassembled WGS sequence"/>
</dbReference>